<name>A0A9P0CES2_BEMTA</name>
<keyword evidence="1" id="KW-0812">Transmembrane</keyword>
<feature type="transmembrane region" description="Helical" evidence="1">
    <location>
        <begin position="339"/>
        <end position="359"/>
    </location>
</feature>
<evidence type="ECO:0000259" key="2">
    <source>
        <dbReference type="PROSITE" id="PS51034"/>
    </source>
</evidence>
<keyword evidence="1" id="KW-1133">Transmembrane helix</keyword>
<dbReference type="PANTHER" id="PTHR39959:SF2">
    <property type="entry name" value="RE44287P"/>
    <property type="match status" value="1"/>
</dbReference>
<keyword evidence="4" id="KW-1185">Reference proteome</keyword>
<proteinExistence type="predicted"/>
<sequence>MDISCFKSNTYAKFTAHLRTTRKLLFAPLLEGSKKKCKIQSLGEREYLLDLRGPDFLLCGVRQCNFQSGSEVFCLQLRFQNVKGLLMADDSLLKIECQAHRPKAHQLGRFSIPVEEDRKGEFRSASILARGGDTEPKMESDIFLLRKQGSQFNRLMRPGETLMLGEELMIKTSVRSKNDDDWQFSRMSDVVAQRVSKVNAATQSIDDDSDDTVVIVDTDGCRNPNLNDVCPLDPEQDKDDPLVTTLILRVFMMDSMLDGEELQITLRTTACVEYHDCNPNCLNSGSSWQNKLVRSRRNIPEKTANKNSSIFIKIEVPPGRIQQTKVAISEDDLHNRKPILPVSLICILSLIFAIVYKTIK</sequence>
<gene>
    <name evidence="3" type="ORF">BEMITA_LOCUS8323</name>
</gene>
<evidence type="ECO:0000256" key="1">
    <source>
        <dbReference type="SAM" id="Phobius"/>
    </source>
</evidence>
<accession>A0A9P0CES2</accession>
<dbReference type="AlphaFoldDB" id="A0A9P0CES2"/>
<dbReference type="Proteomes" id="UP001152759">
    <property type="component" value="Chromosome 4"/>
</dbReference>
<evidence type="ECO:0000313" key="3">
    <source>
        <dbReference type="EMBL" id="CAH0771602.1"/>
    </source>
</evidence>
<protein>
    <recommendedName>
        <fullName evidence="2">ZP domain-containing protein</fullName>
    </recommendedName>
</protein>
<organism evidence="3 4">
    <name type="scientific">Bemisia tabaci</name>
    <name type="common">Sweetpotato whitefly</name>
    <name type="synonym">Aleurodes tabaci</name>
    <dbReference type="NCBI Taxonomy" id="7038"/>
    <lineage>
        <taxon>Eukaryota</taxon>
        <taxon>Metazoa</taxon>
        <taxon>Ecdysozoa</taxon>
        <taxon>Arthropoda</taxon>
        <taxon>Hexapoda</taxon>
        <taxon>Insecta</taxon>
        <taxon>Pterygota</taxon>
        <taxon>Neoptera</taxon>
        <taxon>Paraneoptera</taxon>
        <taxon>Hemiptera</taxon>
        <taxon>Sternorrhyncha</taxon>
        <taxon>Aleyrodoidea</taxon>
        <taxon>Aleyrodidae</taxon>
        <taxon>Aleyrodinae</taxon>
        <taxon>Bemisia</taxon>
    </lineage>
</organism>
<dbReference type="InterPro" id="IPR001507">
    <property type="entry name" value="ZP_dom"/>
</dbReference>
<reference evidence="3" key="1">
    <citation type="submission" date="2021-12" db="EMBL/GenBank/DDBJ databases">
        <authorList>
            <person name="King R."/>
        </authorList>
    </citation>
    <scope>NUCLEOTIDE SEQUENCE</scope>
</reference>
<dbReference type="PANTHER" id="PTHR39959">
    <property type="entry name" value="RE44287P-RELATED"/>
    <property type="match status" value="1"/>
</dbReference>
<evidence type="ECO:0000313" key="4">
    <source>
        <dbReference type="Proteomes" id="UP001152759"/>
    </source>
</evidence>
<feature type="domain" description="ZP" evidence="2">
    <location>
        <begin position="4"/>
        <end position="288"/>
    </location>
</feature>
<keyword evidence="1" id="KW-0472">Membrane</keyword>
<dbReference type="EMBL" id="OU963865">
    <property type="protein sequence ID" value="CAH0771602.1"/>
    <property type="molecule type" value="Genomic_DNA"/>
</dbReference>
<dbReference type="PROSITE" id="PS51034">
    <property type="entry name" value="ZP_2"/>
    <property type="match status" value="1"/>
</dbReference>